<comment type="function">
    <text evidence="13">DNA-dependent ATPase involved in processing of recombination intermediates, plays a role in repairing DNA breaks. Stimulates the branch migration of RecA-mediated strand transfer reactions, allowing the 3' invading strand to extend heteroduplex DNA faster. Binds ssDNA in the presence of ADP but not other nucleotides, has ATPase activity that is stimulated by ssDNA and various branched DNA structures, but inhibited by SSB. Does not have RecA's homology-searching function.</text>
</comment>
<dbReference type="GO" id="GO:0008270">
    <property type="term" value="F:zinc ion binding"/>
    <property type="evidence" value="ECO:0007669"/>
    <property type="project" value="UniProtKB-KW"/>
</dbReference>
<evidence type="ECO:0000256" key="13">
    <source>
        <dbReference type="RuleBase" id="RU003555"/>
    </source>
</evidence>
<dbReference type="GO" id="GO:0000725">
    <property type="term" value="P:recombinational repair"/>
    <property type="evidence" value="ECO:0007669"/>
    <property type="project" value="UniProtKB-UniRule"/>
</dbReference>
<keyword evidence="5" id="KW-0378">Hydrolase</keyword>
<feature type="domain" description="RecA family profile 1" evidence="14">
    <location>
        <begin position="68"/>
        <end position="217"/>
    </location>
</feature>
<dbReference type="Pfam" id="PF18073">
    <property type="entry name" value="Zn_ribbon_LapB"/>
    <property type="match status" value="1"/>
</dbReference>
<evidence type="ECO:0000256" key="6">
    <source>
        <dbReference type="ARBA" id="ARBA00022833"/>
    </source>
</evidence>
<dbReference type="NCBIfam" id="TIGR00416">
    <property type="entry name" value="sms"/>
    <property type="match status" value="1"/>
</dbReference>
<dbReference type="SMART" id="SM00382">
    <property type="entry name" value="AAA"/>
    <property type="match status" value="1"/>
</dbReference>
<keyword evidence="10 11" id="KW-0234">DNA repair</keyword>
<gene>
    <name evidence="11" type="primary">radA</name>
    <name evidence="15" type="ORF">COS99_01895</name>
</gene>
<evidence type="ECO:0000313" key="15">
    <source>
        <dbReference type="EMBL" id="PIU42128.1"/>
    </source>
</evidence>
<dbReference type="AlphaFoldDB" id="A0A2J0KUG3"/>
<feature type="binding site" evidence="11">
    <location>
        <begin position="97"/>
        <end position="104"/>
    </location>
    <ligand>
        <name>ATP</name>
        <dbReference type="ChEBI" id="CHEBI:30616"/>
    </ligand>
</feature>
<evidence type="ECO:0000313" key="16">
    <source>
        <dbReference type="Proteomes" id="UP000230052"/>
    </source>
</evidence>
<name>A0A2J0KUG3_9BACT</name>
<comment type="domain">
    <text evidence="11">The middle region has homology to RecA with ATPase motifs including the RadA KNRFG motif, while the C-terminus is homologous to Lon protease.</text>
</comment>
<evidence type="ECO:0000256" key="9">
    <source>
        <dbReference type="ARBA" id="ARBA00023125"/>
    </source>
</evidence>
<comment type="similarity">
    <text evidence="11 13">Belongs to the RecA family. RadA subfamily.</text>
</comment>
<dbReference type="CDD" id="cd01121">
    <property type="entry name" value="RadA_SMS_N"/>
    <property type="match status" value="1"/>
</dbReference>
<dbReference type="InterPro" id="IPR020588">
    <property type="entry name" value="RecA_ATP-bd"/>
</dbReference>
<dbReference type="InterPro" id="IPR014721">
    <property type="entry name" value="Ribsml_uS5_D2-typ_fold_subgr"/>
</dbReference>
<comment type="caution">
    <text evidence="15">The sequence shown here is derived from an EMBL/GenBank/DDBJ whole genome shotgun (WGS) entry which is preliminary data.</text>
</comment>
<dbReference type="Proteomes" id="UP000230052">
    <property type="component" value="Unassembled WGS sequence"/>
</dbReference>
<dbReference type="PANTHER" id="PTHR32472:SF10">
    <property type="entry name" value="DNA REPAIR PROTEIN RADA-LIKE PROTEIN"/>
    <property type="match status" value="1"/>
</dbReference>
<reference evidence="15 16" key="1">
    <citation type="submission" date="2017-09" db="EMBL/GenBank/DDBJ databases">
        <title>Depth-based differentiation of microbial function through sediment-hosted aquifers and enrichment of novel symbionts in the deep terrestrial subsurface.</title>
        <authorList>
            <person name="Probst A.J."/>
            <person name="Ladd B."/>
            <person name="Jarett J.K."/>
            <person name="Geller-Mcgrath D.E."/>
            <person name="Sieber C.M."/>
            <person name="Emerson J.B."/>
            <person name="Anantharaman K."/>
            <person name="Thomas B.C."/>
            <person name="Malmstrom R."/>
            <person name="Stieglmeier M."/>
            <person name="Klingl A."/>
            <person name="Woyke T."/>
            <person name="Ryan C.M."/>
            <person name="Banfield J.F."/>
        </authorList>
    </citation>
    <scope>NUCLEOTIDE SEQUENCE [LARGE SCALE GENOMIC DNA]</scope>
    <source>
        <strain evidence="15">CG07_land_8_20_14_0_80_42_15</strain>
    </source>
</reference>
<dbReference type="Gene3D" id="3.40.50.300">
    <property type="entry name" value="P-loop containing nucleotide triphosphate hydrolases"/>
    <property type="match status" value="1"/>
</dbReference>
<proteinExistence type="inferred from homology"/>
<dbReference type="HAMAP" id="MF_01498">
    <property type="entry name" value="RadA_bact"/>
    <property type="match status" value="1"/>
</dbReference>
<evidence type="ECO:0000259" key="14">
    <source>
        <dbReference type="PROSITE" id="PS50162"/>
    </source>
</evidence>
<keyword evidence="8 11" id="KW-0346">Stress response</keyword>
<evidence type="ECO:0000256" key="12">
    <source>
        <dbReference type="NCBIfam" id="TIGR00416"/>
    </source>
</evidence>
<dbReference type="GO" id="GO:0005524">
    <property type="term" value="F:ATP binding"/>
    <property type="evidence" value="ECO:0007669"/>
    <property type="project" value="UniProtKB-UniRule"/>
</dbReference>
<accession>A0A2J0KUG3</accession>
<dbReference type="GO" id="GO:0140664">
    <property type="term" value="F:ATP-dependent DNA damage sensor activity"/>
    <property type="evidence" value="ECO:0007669"/>
    <property type="project" value="InterPro"/>
</dbReference>
<keyword evidence="1 11" id="KW-0479">Metal-binding</keyword>
<dbReference type="InterPro" id="IPR027417">
    <property type="entry name" value="P-loop_NTPase"/>
</dbReference>
<keyword evidence="2 11" id="KW-0547">Nucleotide-binding</keyword>
<evidence type="ECO:0000256" key="2">
    <source>
        <dbReference type="ARBA" id="ARBA00022741"/>
    </source>
</evidence>
<dbReference type="GO" id="GO:0016787">
    <property type="term" value="F:hydrolase activity"/>
    <property type="evidence" value="ECO:0007669"/>
    <property type="project" value="UniProtKB-KW"/>
</dbReference>
<keyword evidence="9 11" id="KW-0238">DNA-binding</keyword>
<sequence>MTKTKSIFICQTCGYKSVKWAGKCPDCNEWNTIAEELESDRPASQTFPIFDEIKTSEPKPLSEIGAEEAARVKTGINEFDRILGGGLVGGSAVLIGGSPGIGKSTLLLQISNFLADSGVKVLYVSGEESTSQTKLRAERIGTRSSNLYIVNETNIELIMEYIKKLSPQTVIIDSIQVLFRPDISSSPGSVSQVRECGSALVFLAKKMNISVFMIGHVTKEGVLAGPRLLEHMVDTVLYFEGESHTSFRILRAFKNRFGSTNEIGVFEMTTNGLVEIANPSSIFLNERPKSVSGSVVVPTIEGSRPILVEIQALVTPTSLTVPRRQAQGLDYNRVSLLAAVLEKRLGFNLKTCDVFVNVAGGIRVNEPAVDLGISLAIISNLKEKPVQASDVIIGEIGLGGEVRGVTQLGTRLNEVARLGFKRAVVPKINLKDSSRKSPIEVIGVSTVKEAVDIML</sequence>
<keyword evidence="7 11" id="KW-0067">ATP-binding</keyword>
<keyword evidence="3 11" id="KW-0227">DNA damage</keyword>
<dbReference type="InterPro" id="IPR004504">
    <property type="entry name" value="DNA_repair_RadA"/>
</dbReference>
<evidence type="ECO:0000256" key="7">
    <source>
        <dbReference type="ARBA" id="ARBA00022840"/>
    </source>
</evidence>
<evidence type="ECO:0000256" key="10">
    <source>
        <dbReference type="ARBA" id="ARBA00023204"/>
    </source>
</evidence>
<dbReference type="InterPro" id="IPR041166">
    <property type="entry name" value="Rubredoxin_2"/>
</dbReference>
<evidence type="ECO:0000256" key="5">
    <source>
        <dbReference type="ARBA" id="ARBA00022801"/>
    </source>
</evidence>
<keyword evidence="6 13" id="KW-0862">Zinc</keyword>
<dbReference type="GO" id="GO:0003684">
    <property type="term" value="F:damaged DNA binding"/>
    <property type="evidence" value="ECO:0007669"/>
    <property type="project" value="InterPro"/>
</dbReference>
<organism evidence="15 16">
    <name type="scientific">Candidatus Aquitaenariimonas noxiae</name>
    <dbReference type="NCBI Taxonomy" id="1974741"/>
    <lineage>
        <taxon>Bacteria</taxon>
        <taxon>Pseudomonadati</taxon>
        <taxon>Candidatus Omnitrophota</taxon>
        <taxon>Candidatus Aquitaenariimonas</taxon>
    </lineage>
</organism>
<keyword evidence="4 13" id="KW-0863">Zinc-finger</keyword>
<dbReference type="PANTHER" id="PTHR32472">
    <property type="entry name" value="DNA REPAIR PROTEIN RADA"/>
    <property type="match status" value="1"/>
</dbReference>
<evidence type="ECO:0000256" key="1">
    <source>
        <dbReference type="ARBA" id="ARBA00022723"/>
    </source>
</evidence>
<dbReference type="InterPro" id="IPR020568">
    <property type="entry name" value="Ribosomal_Su5_D2-typ_SF"/>
</dbReference>
<dbReference type="SUPFAM" id="SSF54211">
    <property type="entry name" value="Ribosomal protein S5 domain 2-like"/>
    <property type="match status" value="1"/>
</dbReference>
<dbReference type="Pfam" id="PF13481">
    <property type="entry name" value="AAA_25"/>
    <property type="match status" value="1"/>
</dbReference>
<dbReference type="Pfam" id="PF13541">
    <property type="entry name" value="ChlI"/>
    <property type="match status" value="1"/>
</dbReference>
<dbReference type="InterPro" id="IPR003593">
    <property type="entry name" value="AAA+_ATPase"/>
</dbReference>
<evidence type="ECO:0000256" key="8">
    <source>
        <dbReference type="ARBA" id="ARBA00023016"/>
    </source>
</evidence>
<dbReference type="EMBL" id="PEWV01000018">
    <property type="protein sequence ID" value="PIU42128.1"/>
    <property type="molecule type" value="Genomic_DNA"/>
</dbReference>
<dbReference type="PROSITE" id="PS50162">
    <property type="entry name" value="RECA_2"/>
    <property type="match status" value="1"/>
</dbReference>
<evidence type="ECO:0000256" key="4">
    <source>
        <dbReference type="ARBA" id="ARBA00022771"/>
    </source>
</evidence>
<protein>
    <recommendedName>
        <fullName evidence="11 12">DNA repair protein RadA</fullName>
    </recommendedName>
</protein>
<dbReference type="FunFam" id="3.40.50.300:FF:000050">
    <property type="entry name" value="DNA repair protein RadA"/>
    <property type="match status" value="1"/>
</dbReference>
<dbReference type="PRINTS" id="PR01874">
    <property type="entry name" value="DNAREPAIRADA"/>
</dbReference>
<dbReference type="GO" id="GO:0005829">
    <property type="term" value="C:cytosol"/>
    <property type="evidence" value="ECO:0007669"/>
    <property type="project" value="TreeGrafter"/>
</dbReference>
<evidence type="ECO:0000256" key="3">
    <source>
        <dbReference type="ARBA" id="ARBA00022763"/>
    </source>
</evidence>
<evidence type="ECO:0000256" key="11">
    <source>
        <dbReference type="HAMAP-Rule" id="MF_01498"/>
    </source>
</evidence>
<dbReference type="Gene3D" id="3.30.230.10">
    <property type="match status" value="1"/>
</dbReference>
<dbReference type="SUPFAM" id="SSF52540">
    <property type="entry name" value="P-loop containing nucleoside triphosphate hydrolases"/>
    <property type="match status" value="1"/>
</dbReference>
<feature type="region of interest" description="Lon-protease-like" evidence="11">
    <location>
        <begin position="353"/>
        <end position="455"/>
    </location>
</feature>
<comment type="function">
    <text evidence="11">Plays a role in repairing double-strand DNA breaks, probably involving stabilizing or processing branched DNA or blocked replication forks.</text>
</comment>
<feature type="short sequence motif" description="RadA KNRFG motif" evidence="11">
    <location>
        <begin position="254"/>
        <end position="258"/>
    </location>
</feature>